<organism evidence="1">
    <name type="scientific">Candidatus Enterococcus clewellii</name>
    <dbReference type="NCBI Taxonomy" id="1834193"/>
    <lineage>
        <taxon>Bacteria</taxon>
        <taxon>Bacillati</taxon>
        <taxon>Bacillota</taxon>
        <taxon>Bacilli</taxon>
        <taxon>Lactobacillales</taxon>
        <taxon>Enterococcaceae</taxon>
        <taxon>Enterococcus</taxon>
    </lineage>
</organism>
<proteinExistence type="predicted"/>
<reference evidence="2" key="3">
    <citation type="submission" date="2024-03" db="EMBL/GenBank/DDBJ databases">
        <title>The Genome Sequence of Enterococcus sp. DIV0242b.</title>
        <authorList>
            <consortium name="The Broad Institute Genomics Platform"/>
            <consortium name="The Broad Institute Microbial Omics Core"/>
            <consortium name="The Broad Institute Genomic Center for Infectious Diseases"/>
            <person name="Earl A."/>
            <person name="Manson A."/>
            <person name="Gilmore M."/>
            <person name="Schwartman J."/>
            <person name="Shea T."/>
            <person name="Abouelleil A."/>
            <person name="Cao P."/>
            <person name="Chapman S."/>
            <person name="Cusick C."/>
            <person name="Young S."/>
            <person name="Neafsey D."/>
            <person name="Nusbaum C."/>
            <person name="Birren B."/>
        </authorList>
    </citation>
    <scope>NUCLEOTIDE SEQUENCE</scope>
    <source>
        <strain evidence="2">9E7_DIV0242</strain>
    </source>
</reference>
<reference evidence="1" key="1">
    <citation type="submission" date="2017-05" db="EMBL/GenBank/DDBJ databases">
        <title>The Genome Sequence of Enterococcus sp. 9E7_DIV0242.</title>
        <authorList>
            <consortium name="The Broad Institute Genomics Platform"/>
            <consortium name="The Broad Institute Genomic Center for Infectious Diseases"/>
            <person name="Earl A."/>
            <person name="Manson A."/>
            <person name="Schwartman J."/>
            <person name="Gilmore M."/>
            <person name="Abouelleil A."/>
            <person name="Cao P."/>
            <person name="Chapman S."/>
            <person name="Cusick C."/>
            <person name="Shea T."/>
            <person name="Young S."/>
            <person name="Neafsey D."/>
            <person name="Nusbaum C."/>
            <person name="Birren B."/>
        </authorList>
    </citation>
    <scope>NUCLEOTIDE SEQUENCE [LARGE SCALE GENOMIC DNA]</scope>
    <source>
        <strain evidence="1">9E7_DIV0242</strain>
    </source>
</reference>
<sequence length="120" mass="13660">MAEWKMRDFDLVGQLGAELLLVEVAPKPKYEMNETTGRNERTGEIEGYTYEVLMKDRKYKSVRVSVVSEAPIITQQELDKEGDTFVNFEGMVCNPYVSNGFIALSFKAEGITLNKKKQQV</sequence>
<dbReference type="Proteomes" id="UP000195141">
    <property type="component" value="Chromosome"/>
</dbReference>
<accession>A0A242K6C2</accession>
<dbReference type="EMBL" id="NGMM01000004">
    <property type="protein sequence ID" value="OTP14466.1"/>
    <property type="molecule type" value="Genomic_DNA"/>
</dbReference>
<name>A0A242K6C2_9ENTE</name>
<evidence type="ECO:0000313" key="3">
    <source>
        <dbReference type="Proteomes" id="UP000195141"/>
    </source>
</evidence>
<reference evidence="2" key="2">
    <citation type="submission" date="2017-05" db="EMBL/GenBank/DDBJ databases">
        <authorList>
            <consortium name="The Broad Institute Genomics Platform"/>
            <consortium name="The Broad Institute Genomic Center for Infectious Diseases"/>
            <person name="Earl A."/>
            <person name="Manson A."/>
            <person name="Schwartman J."/>
            <person name="Gilmore M."/>
            <person name="Abouelleil A."/>
            <person name="Cao P."/>
            <person name="Chapman S."/>
            <person name="Cusick C."/>
            <person name="Shea T."/>
            <person name="Young S."/>
            <person name="Neafsey D."/>
            <person name="Nusbaum C."/>
            <person name="Birren B."/>
        </authorList>
    </citation>
    <scope>NUCLEOTIDE SEQUENCE</scope>
    <source>
        <strain evidence="2">9E7_DIV0242</strain>
    </source>
</reference>
<protein>
    <submittedName>
        <fullName evidence="1">Uncharacterized protein</fullName>
    </submittedName>
</protein>
<dbReference type="OrthoDB" id="2185251at2"/>
<dbReference type="EMBL" id="CP147247">
    <property type="protein sequence ID" value="WYJ90499.1"/>
    <property type="molecule type" value="Genomic_DNA"/>
</dbReference>
<evidence type="ECO:0000313" key="2">
    <source>
        <dbReference type="EMBL" id="WYJ90499.1"/>
    </source>
</evidence>
<gene>
    <name evidence="2" type="ORF">A5888_002256</name>
    <name evidence="1" type="ORF">A5888_002567</name>
</gene>
<dbReference type="AlphaFoldDB" id="A0A242K6C2"/>
<keyword evidence="3" id="KW-1185">Reference proteome</keyword>
<evidence type="ECO:0000313" key="1">
    <source>
        <dbReference type="EMBL" id="OTP14466.1"/>
    </source>
</evidence>
<dbReference type="RefSeq" id="WP_086349614.1">
    <property type="nucleotide sequence ID" value="NZ_CP147247.1"/>
</dbReference>